<dbReference type="Pfam" id="PF03572">
    <property type="entry name" value="Peptidase_S41"/>
    <property type="match status" value="1"/>
</dbReference>
<dbReference type="AlphaFoldDB" id="B3QVM0"/>
<evidence type="ECO:0000256" key="5">
    <source>
        <dbReference type="RuleBase" id="RU004404"/>
    </source>
</evidence>
<keyword evidence="7" id="KW-0812">Transmembrane</keyword>
<dbReference type="InterPro" id="IPR055210">
    <property type="entry name" value="CtpA/B_N"/>
</dbReference>
<keyword evidence="4 5" id="KW-0720">Serine protease</keyword>
<keyword evidence="10" id="KW-1185">Reference proteome</keyword>
<reference evidence="9 10" key="1">
    <citation type="submission" date="2008-06" db="EMBL/GenBank/DDBJ databases">
        <title>Complete sequence of Chloroherpeton thalassium ATCC 35110.</title>
        <authorList>
            <consortium name="US DOE Joint Genome Institute"/>
            <person name="Lucas S."/>
            <person name="Copeland A."/>
            <person name="Lapidus A."/>
            <person name="Glavina del Rio T."/>
            <person name="Dalin E."/>
            <person name="Tice H."/>
            <person name="Bruce D."/>
            <person name="Goodwin L."/>
            <person name="Pitluck S."/>
            <person name="Schmutz J."/>
            <person name="Larimer F."/>
            <person name="Land M."/>
            <person name="Hauser L."/>
            <person name="Kyrpides N."/>
            <person name="Mikhailova N."/>
            <person name="Liu Z."/>
            <person name="Li T."/>
            <person name="Zhao F."/>
            <person name="Overmann J."/>
            <person name="Bryant D.A."/>
            <person name="Richardson P."/>
        </authorList>
    </citation>
    <scope>NUCLEOTIDE SEQUENCE [LARGE SCALE GENOMIC DNA]</scope>
    <source>
        <strain evidence="10">ATCC 35110 / GB-78</strain>
    </source>
</reference>
<dbReference type="InterPro" id="IPR029045">
    <property type="entry name" value="ClpP/crotonase-like_dom_sf"/>
</dbReference>
<evidence type="ECO:0000256" key="2">
    <source>
        <dbReference type="ARBA" id="ARBA00022670"/>
    </source>
</evidence>
<dbReference type="InterPro" id="IPR036034">
    <property type="entry name" value="PDZ_sf"/>
</dbReference>
<dbReference type="Gene3D" id="3.90.226.10">
    <property type="entry name" value="2-enoyl-CoA Hydratase, Chain A, domain 1"/>
    <property type="match status" value="1"/>
</dbReference>
<keyword evidence="7" id="KW-1133">Transmembrane helix</keyword>
<evidence type="ECO:0000313" key="10">
    <source>
        <dbReference type="Proteomes" id="UP000001208"/>
    </source>
</evidence>
<dbReference type="KEGG" id="cts:Ctha_0607"/>
<dbReference type="Gene3D" id="2.30.42.10">
    <property type="match status" value="1"/>
</dbReference>
<dbReference type="STRING" id="517418.Ctha_0607"/>
<dbReference type="PROSITE" id="PS50106">
    <property type="entry name" value="PDZ"/>
    <property type="match status" value="1"/>
</dbReference>
<sequence>MMQCYPNQPNREVKNTVTTATETPKPSKKQRKSWMFVLLTIVTLSGTGFTFYDDFFAVARNIELLGRVYREVAENYVDDINVSEFMMAGIDGMLSTLDPYTVFMDEEQADDLEQLTTGKYAGVGISINVKDNQVIVMSVAEGYSAEKAGVRIGDVIISIDGQDVRGRSVLDIRNLIKGDINTEVQISVEREGLPKPISFQLVRHDVVLKNVTHVDLGKDGIGYVDIQRFSVKAAEELEDAIFMLQDSAKARKTQMKGLILDLRDNPGGLLDVAVSVAGKFVKKGSTIVTTRGRDSVKVRSYVSTTPPLLKDLPVVVLINKSSASASEIVAGAVQDLDRGVIVGTRSFGKGLVQTITRLPYNTSLKITTAKYYTPSGRLIQEVDYFHRNKLEGKRDVFRVEPDTIHNMFRTKNGRPVYDGGGIAPDLAVDDRELSEFELQLLRKSLFFKFANRFRAEHPSLPANFTITEDILKPFKAFLKEQGFFYESPTSQLIEDLQASLTSGNYPSEVSKKLAELKTLVEQEENNEFSRQKLFILNQLEQEIYVRYDQRKAYLASLKFDQQFHEAVRLLSDANRYQQCLSGKNSKRN</sequence>
<dbReference type="EC" id="3.4.21.102" evidence="9"/>
<evidence type="ECO:0000256" key="1">
    <source>
        <dbReference type="ARBA" id="ARBA00009179"/>
    </source>
</evidence>
<protein>
    <submittedName>
        <fullName evidence="9">Carboxyl-terminal protease</fullName>
        <ecNumber evidence="9">3.4.21.102</ecNumber>
    </submittedName>
</protein>
<dbReference type="SMART" id="SM00245">
    <property type="entry name" value="TSPc"/>
    <property type="match status" value="1"/>
</dbReference>
<dbReference type="SUPFAM" id="SSF50156">
    <property type="entry name" value="PDZ domain-like"/>
    <property type="match status" value="1"/>
</dbReference>
<keyword evidence="7" id="KW-0472">Membrane</keyword>
<dbReference type="GO" id="GO:0006508">
    <property type="term" value="P:proteolysis"/>
    <property type="evidence" value="ECO:0007669"/>
    <property type="project" value="UniProtKB-KW"/>
</dbReference>
<dbReference type="GO" id="GO:0004252">
    <property type="term" value="F:serine-type endopeptidase activity"/>
    <property type="evidence" value="ECO:0007669"/>
    <property type="project" value="UniProtKB-EC"/>
</dbReference>
<dbReference type="PANTHER" id="PTHR32060:SF22">
    <property type="entry name" value="CARBOXYL-TERMINAL-PROCESSING PEPTIDASE 3, CHLOROPLASTIC"/>
    <property type="match status" value="1"/>
</dbReference>
<dbReference type="InterPro" id="IPR041489">
    <property type="entry name" value="PDZ_6"/>
</dbReference>
<dbReference type="SMART" id="SM00228">
    <property type="entry name" value="PDZ"/>
    <property type="match status" value="1"/>
</dbReference>
<dbReference type="HOGENOM" id="CLU_017295_2_0_10"/>
<feature type="compositionally biased region" description="Polar residues" evidence="6">
    <location>
        <begin position="1"/>
        <end position="24"/>
    </location>
</feature>
<evidence type="ECO:0000259" key="8">
    <source>
        <dbReference type="PROSITE" id="PS50106"/>
    </source>
</evidence>
<accession>B3QVM0</accession>
<dbReference type="InterPro" id="IPR005151">
    <property type="entry name" value="Tail-specific_protease"/>
</dbReference>
<dbReference type="EMBL" id="CP001100">
    <property type="protein sequence ID" value="ACF13077.1"/>
    <property type="molecule type" value="Genomic_DNA"/>
</dbReference>
<keyword evidence="2 5" id="KW-0645">Protease</keyword>
<feature type="transmembrane region" description="Helical" evidence="7">
    <location>
        <begin position="34"/>
        <end position="52"/>
    </location>
</feature>
<dbReference type="NCBIfam" id="TIGR00225">
    <property type="entry name" value="prc"/>
    <property type="match status" value="1"/>
</dbReference>
<dbReference type="Gene3D" id="3.30.750.44">
    <property type="match status" value="1"/>
</dbReference>
<dbReference type="InterPro" id="IPR004447">
    <property type="entry name" value="Peptidase_S41A"/>
</dbReference>
<evidence type="ECO:0000313" key="9">
    <source>
        <dbReference type="EMBL" id="ACF13077.1"/>
    </source>
</evidence>
<evidence type="ECO:0000256" key="3">
    <source>
        <dbReference type="ARBA" id="ARBA00022801"/>
    </source>
</evidence>
<dbReference type="eggNOG" id="COG0793">
    <property type="taxonomic scope" value="Bacteria"/>
</dbReference>
<organism evidence="9 10">
    <name type="scientific">Chloroherpeton thalassium (strain ATCC 35110 / GB-78)</name>
    <dbReference type="NCBI Taxonomy" id="517418"/>
    <lineage>
        <taxon>Bacteria</taxon>
        <taxon>Pseudomonadati</taxon>
        <taxon>Chlorobiota</taxon>
        <taxon>Chlorobiia</taxon>
        <taxon>Chlorobiales</taxon>
        <taxon>Chloroherpetonaceae</taxon>
        <taxon>Chloroherpeton</taxon>
    </lineage>
</organism>
<dbReference type="CDD" id="cd07560">
    <property type="entry name" value="Peptidase_S41_CPP"/>
    <property type="match status" value="1"/>
</dbReference>
<dbReference type="RefSeq" id="WP_012499161.1">
    <property type="nucleotide sequence ID" value="NC_011026.1"/>
</dbReference>
<dbReference type="PANTHER" id="PTHR32060">
    <property type="entry name" value="TAIL-SPECIFIC PROTEASE"/>
    <property type="match status" value="1"/>
</dbReference>
<evidence type="ECO:0000256" key="6">
    <source>
        <dbReference type="SAM" id="MobiDB-lite"/>
    </source>
</evidence>
<evidence type="ECO:0000256" key="7">
    <source>
        <dbReference type="SAM" id="Phobius"/>
    </source>
</evidence>
<feature type="domain" description="PDZ" evidence="8">
    <location>
        <begin position="109"/>
        <end position="177"/>
    </location>
</feature>
<dbReference type="Proteomes" id="UP000001208">
    <property type="component" value="Chromosome"/>
</dbReference>
<gene>
    <name evidence="9" type="ordered locus">Ctha_0607</name>
</gene>
<dbReference type="CDD" id="cd06782">
    <property type="entry name" value="cpPDZ_CPP-like"/>
    <property type="match status" value="1"/>
</dbReference>
<dbReference type="Pfam" id="PF17820">
    <property type="entry name" value="PDZ_6"/>
    <property type="match status" value="1"/>
</dbReference>
<feature type="region of interest" description="Disordered" evidence="6">
    <location>
        <begin position="1"/>
        <end position="26"/>
    </location>
</feature>
<dbReference type="SUPFAM" id="SSF52096">
    <property type="entry name" value="ClpP/crotonase"/>
    <property type="match status" value="1"/>
</dbReference>
<evidence type="ECO:0000256" key="4">
    <source>
        <dbReference type="ARBA" id="ARBA00022825"/>
    </source>
</evidence>
<dbReference type="Pfam" id="PF22694">
    <property type="entry name" value="CtpB_N-like"/>
    <property type="match status" value="1"/>
</dbReference>
<proteinExistence type="inferred from homology"/>
<name>B3QVM0_CHLT3</name>
<comment type="similarity">
    <text evidence="1 5">Belongs to the peptidase S41A family.</text>
</comment>
<dbReference type="InterPro" id="IPR001478">
    <property type="entry name" value="PDZ"/>
</dbReference>
<keyword evidence="3 5" id="KW-0378">Hydrolase</keyword>